<sequence>MQLIGFAGTSGGTHARGGAADLHHTSDEAIFVARQMGADASWHRRPNWDGAGGVEHDHIVLRGCPHNLPARYQLTAVDNDGNGLGEGGMAAADDGPRPLSKRTWRQGITWAEKQGDWLDMATEKEIRALLKEEVRAPLRETMKRIAANQRARVTSQHAELSKGLTDLREMVADEATKAQVDRLRDMIKKFDTDLKAEATAFDKDDG</sequence>
<evidence type="ECO:0000313" key="2">
    <source>
        <dbReference type="Proteomes" id="UP001596087"/>
    </source>
</evidence>
<dbReference type="Proteomes" id="UP001596087">
    <property type="component" value="Unassembled WGS sequence"/>
</dbReference>
<comment type="caution">
    <text evidence="1">The sequence shown here is derived from an EMBL/GenBank/DDBJ whole genome shotgun (WGS) entry which is preliminary data.</text>
</comment>
<proteinExistence type="predicted"/>
<name>A0ABW0BR96_9ACTN</name>
<keyword evidence="2" id="KW-1185">Reference proteome</keyword>
<organism evidence="1 2">
    <name type="scientific">Nocardioides taihuensis</name>
    <dbReference type="NCBI Taxonomy" id="1835606"/>
    <lineage>
        <taxon>Bacteria</taxon>
        <taxon>Bacillati</taxon>
        <taxon>Actinomycetota</taxon>
        <taxon>Actinomycetes</taxon>
        <taxon>Propionibacteriales</taxon>
        <taxon>Nocardioidaceae</taxon>
        <taxon>Nocardioides</taxon>
    </lineage>
</organism>
<gene>
    <name evidence="1" type="ORF">ACFPGP_22920</name>
</gene>
<protein>
    <submittedName>
        <fullName evidence="1">Uncharacterized protein</fullName>
    </submittedName>
</protein>
<reference evidence="2" key="1">
    <citation type="journal article" date="2019" name="Int. J. Syst. Evol. Microbiol.">
        <title>The Global Catalogue of Microorganisms (GCM) 10K type strain sequencing project: providing services to taxonomists for standard genome sequencing and annotation.</title>
        <authorList>
            <consortium name="The Broad Institute Genomics Platform"/>
            <consortium name="The Broad Institute Genome Sequencing Center for Infectious Disease"/>
            <person name="Wu L."/>
            <person name="Ma J."/>
        </authorList>
    </citation>
    <scope>NUCLEOTIDE SEQUENCE [LARGE SCALE GENOMIC DNA]</scope>
    <source>
        <strain evidence="2">DFY41</strain>
    </source>
</reference>
<dbReference type="RefSeq" id="WP_378593810.1">
    <property type="nucleotide sequence ID" value="NZ_JBHSKD010000029.1"/>
</dbReference>
<accession>A0ABW0BR96</accession>
<evidence type="ECO:0000313" key="1">
    <source>
        <dbReference type="EMBL" id="MFC5179543.1"/>
    </source>
</evidence>
<dbReference type="EMBL" id="JBHSKD010000029">
    <property type="protein sequence ID" value="MFC5179543.1"/>
    <property type="molecule type" value="Genomic_DNA"/>
</dbReference>